<dbReference type="Pfam" id="PF04266">
    <property type="entry name" value="ASCH"/>
    <property type="match status" value="1"/>
</dbReference>
<proteinExistence type="predicted"/>
<accession>A0A2T0BQ28</accession>
<reference evidence="2 3" key="1">
    <citation type="submission" date="2018-03" db="EMBL/GenBank/DDBJ databases">
        <title>Genome sequence of Clostridium luticellarii DSM 29923.</title>
        <authorList>
            <person name="Poehlein A."/>
            <person name="Daniel R."/>
        </authorList>
    </citation>
    <scope>NUCLEOTIDE SEQUENCE [LARGE SCALE GENOMIC DNA]</scope>
    <source>
        <strain evidence="2 3">DSM 29923</strain>
    </source>
</reference>
<dbReference type="AlphaFoldDB" id="A0A2T0BQ28"/>
<name>A0A2T0BQ28_9CLOT</name>
<evidence type="ECO:0000259" key="1">
    <source>
        <dbReference type="Pfam" id="PF04266"/>
    </source>
</evidence>
<gene>
    <name evidence="2" type="ORF">CLLU_10140</name>
</gene>
<feature type="domain" description="ASCH" evidence="1">
    <location>
        <begin position="4"/>
        <end position="83"/>
    </location>
</feature>
<keyword evidence="3" id="KW-1185">Reference proteome</keyword>
<dbReference type="Proteomes" id="UP000237798">
    <property type="component" value="Unassembled WGS sequence"/>
</dbReference>
<dbReference type="InterPro" id="IPR007374">
    <property type="entry name" value="ASCH_domain"/>
</dbReference>
<organism evidence="2 3">
    <name type="scientific">Clostridium luticellarii</name>
    <dbReference type="NCBI Taxonomy" id="1691940"/>
    <lineage>
        <taxon>Bacteria</taxon>
        <taxon>Bacillati</taxon>
        <taxon>Bacillota</taxon>
        <taxon>Clostridia</taxon>
        <taxon>Eubacteriales</taxon>
        <taxon>Clostridiaceae</taxon>
        <taxon>Clostridium</taxon>
    </lineage>
</organism>
<comment type="caution">
    <text evidence="2">The sequence shown here is derived from an EMBL/GenBank/DDBJ whole genome shotgun (WGS) entry which is preliminary data.</text>
</comment>
<evidence type="ECO:0000313" key="3">
    <source>
        <dbReference type="Proteomes" id="UP000237798"/>
    </source>
</evidence>
<protein>
    <submittedName>
        <fullName evidence="2">ASCH domain protein</fullName>
    </submittedName>
</protein>
<dbReference type="Gene3D" id="2.30.130.30">
    <property type="entry name" value="Hypothetical protein"/>
    <property type="match status" value="1"/>
</dbReference>
<dbReference type="OrthoDB" id="359066at2"/>
<dbReference type="RefSeq" id="WP_106008493.1">
    <property type="nucleotide sequence ID" value="NZ_PVXP01000009.1"/>
</dbReference>
<dbReference type="InterPro" id="IPR015947">
    <property type="entry name" value="PUA-like_sf"/>
</dbReference>
<dbReference type="EMBL" id="PVXP01000009">
    <property type="protein sequence ID" value="PRR85986.1"/>
    <property type="molecule type" value="Genomic_DNA"/>
</dbReference>
<evidence type="ECO:0000313" key="2">
    <source>
        <dbReference type="EMBL" id="PRR85986.1"/>
    </source>
</evidence>
<sequence length="140" mass="16043">MKVLTIRQPWASLIALGEKHIETRSWRTNYRGPLLIHAGKNIDKQALKNPIIRESLKSININEMPIGMIIAKCNLVDCTKVKSSKSDVIYTDVPRVIVEGKELIFGDYSPGRYAWILDNIEPLRKPVPTKGQLSLWEYRE</sequence>
<dbReference type="CDD" id="cd06554">
    <property type="entry name" value="ASCH_ASC-1_like"/>
    <property type="match status" value="1"/>
</dbReference>
<dbReference type="SUPFAM" id="SSF88697">
    <property type="entry name" value="PUA domain-like"/>
    <property type="match status" value="1"/>
</dbReference>